<feature type="region of interest" description="Disordered" evidence="1">
    <location>
        <begin position="476"/>
        <end position="498"/>
    </location>
</feature>
<dbReference type="InParanoid" id="A0A1E1KHA0"/>
<comment type="caution">
    <text evidence="3">The sequence shown here is derived from an EMBL/GenBank/DDBJ whole genome shotgun (WGS) entry which is preliminary data.</text>
</comment>
<feature type="compositionally biased region" description="Basic and acidic residues" evidence="1">
    <location>
        <begin position="272"/>
        <end position="284"/>
    </location>
</feature>
<feature type="domain" description="F-box" evidence="2">
    <location>
        <begin position="283"/>
        <end position="327"/>
    </location>
</feature>
<protein>
    <recommendedName>
        <fullName evidence="2">F-box domain-containing protein</fullName>
    </recommendedName>
</protein>
<organism evidence="3 4">
    <name type="scientific">Rhynchosporium graminicola</name>
    <dbReference type="NCBI Taxonomy" id="2792576"/>
    <lineage>
        <taxon>Eukaryota</taxon>
        <taxon>Fungi</taxon>
        <taxon>Dikarya</taxon>
        <taxon>Ascomycota</taxon>
        <taxon>Pezizomycotina</taxon>
        <taxon>Leotiomycetes</taxon>
        <taxon>Helotiales</taxon>
        <taxon>Ploettnerulaceae</taxon>
        <taxon>Rhynchosporium</taxon>
    </lineage>
</organism>
<evidence type="ECO:0000313" key="3">
    <source>
        <dbReference type="EMBL" id="CZS97417.1"/>
    </source>
</evidence>
<dbReference type="STRING" id="914237.A0A1E1KHA0"/>
<dbReference type="InterPro" id="IPR001810">
    <property type="entry name" value="F-box_dom"/>
</dbReference>
<dbReference type="EMBL" id="FJUW01000013">
    <property type="protein sequence ID" value="CZS97417.1"/>
    <property type="molecule type" value="Genomic_DNA"/>
</dbReference>
<evidence type="ECO:0000256" key="1">
    <source>
        <dbReference type="SAM" id="MobiDB-lite"/>
    </source>
</evidence>
<feature type="region of interest" description="Disordered" evidence="1">
    <location>
        <begin position="258"/>
        <end position="287"/>
    </location>
</feature>
<dbReference type="PROSITE" id="PS50181">
    <property type="entry name" value="FBOX"/>
    <property type="match status" value="1"/>
</dbReference>
<keyword evidence="4" id="KW-1185">Reference proteome</keyword>
<name>A0A1E1KHA0_9HELO</name>
<dbReference type="Proteomes" id="UP000178129">
    <property type="component" value="Unassembled WGS sequence"/>
</dbReference>
<dbReference type="AlphaFoldDB" id="A0A1E1KHA0"/>
<proteinExistence type="predicted"/>
<evidence type="ECO:0000259" key="2">
    <source>
        <dbReference type="PROSITE" id="PS50181"/>
    </source>
</evidence>
<accession>A0A1E1KHA0</accession>
<reference evidence="4" key="1">
    <citation type="submission" date="2016-03" db="EMBL/GenBank/DDBJ databases">
        <authorList>
            <person name="Ploux O."/>
        </authorList>
    </citation>
    <scope>NUCLEOTIDE SEQUENCE [LARGE SCALE GENOMIC DNA]</scope>
    <source>
        <strain evidence="4">UK7</strain>
    </source>
</reference>
<gene>
    <name evidence="3" type="ORF">RCO7_00244</name>
</gene>
<evidence type="ECO:0000313" key="4">
    <source>
        <dbReference type="Proteomes" id="UP000178129"/>
    </source>
</evidence>
<sequence length="498" mass="56396">MLCHTEKSCQICAVSFSISRVRTLHEPLEAGWDPSGSPYHLRDATSSLCSRYSSESGCQNIVVASPPNVHAESRYQHLAGPGCTFQGGYNGNRIAKMEMSGFDSARYIHRKLKDGEVEDDAKFFVSLDTPVKRGNGKSSDELYGVKNFEGQKYPMSGYRGEEDIAIPVHDSCWKIFERVSMKKLGRVDLDGFVALWCREAHGEGGFEDLNQDPVISTLKKKWWVHRPGTEYLVANPVEIPGLKLAMRGIYAETPKGDNEFVSKECSGPNSKRSAELQRHQHDTNPSDILPTEIKNKFYSKLSPEELANLRRSPRSLHQLLKQVFRQVIEEEYPWFWEIDEVRNEVESQYHDDFMEQYGDDLDLLEGIIPPAWFSFVKARTEKKPMDINWDQVYQQLKVMEKGFLGLRNRARIWNVAEEVVAKIEGIGKGSEAVFGGLVVYPKDMAGKEGDEKHYSCCPGGSNIQIEIEEDEDIFEKSSVEGNSRGSSEGYVSEVDSEY</sequence>